<keyword evidence="2" id="KW-1185">Reference proteome</keyword>
<evidence type="ECO:0000313" key="1">
    <source>
        <dbReference type="EMBL" id="KAF8487474.1"/>
    </source>
</evidence>
<sequence length="70" mass="8009">MTRLLTPMPCPRTSFVALLWMKLRFAWERCSLGTIVPFGSGRSMSVPWFNRWPVFLCRWLGSGVTLQSSG</sequence>
<protein>
    <submittedName>
        <fullName evidence="1">Uncharacterized protein</fullName>
    </submittedName>
</protein>
<evidence type="ECO:0000313" key="2">
    <source>
        <dbReference type="Proteomes" id="UP000759537"/>
    </source>
</evidence>
<comment type="caution">
    <text evidence="1">The sequence shown here is derived from an EMBL/GenBank/DDBJ whole genome shotgun (WGS) entry which is preliminary data.</text>
</comment>
<organism evidence="1 2">
    <name type="scientific">Russula ochroleuca</name>
    <dbReference type="NCBI Taxonomy" id="152965"/>
    <lineage>
        <taxon>Eukaryota</taxon>
        <taxon>Fungi</taxon>
        <taxon>Dikarya</taxon>
        <taxon>Basidiomycota</taxon>
        <taxon>Agaricomycotina</taxon>
        <taxon>Agaricomycetes</taxon>
        <taxon>Russulales</taxon>
        <taxon>Russulaceae</taxon>
        <taxon>Russula</taxon>
    </lineage>
</organism>
<proteinExistence type="predicted"/>
<dbReference type="Proteomes" id="UP000759537">
    <property type="component" value="Unassembled WGS sequence"/>
</dbReference>
<dbReference type="AlphaFoldDB" id="A0A9P5TE68"/>
<name>A0A9P5TE68_9AGAM</name>
<reference evidence="1" key="1">
    <citation type="submission" date="2019-10" db="EMBL/GenBank/DDBJ databases">
        <authorList>
            <consortium name="DOE Joint Genome Institute"/>
            <person name="Kuo A."/>
            <person name="Miyauchi S."/>
            <person name="Kiss E."/>
            <person name="Drula E."/>
            <person name="Kohler A."/>
            <person name="Sanchez-Garcia M."/>
            <person name="Andreopoulos B."/>
            <person name="Barry K.W."/>
            <person name="Bonito G."/>
            <person name="Buee M."/>
            <person name="Carver A."/>
            <person name="Chen C."/>
            <person name="Cichocki N."/>
            <person name="Clum A."/>
            <person name="Culley D."/>
            <person name="Crous P.W."/>
            <person name="Fauchery L."/>
            <person name="Girlanda M."/>
            <person name="Hayes R."/>
            <person name="Keri Z."/>
            <person name="LaButti K."/>
            <person name="Lipzen A."/>
            <person name="Lombard V."/>
            <person name="Magnuson J."/>
            <person name="Maillard F."/>
            <person name="Morin E."/>
            <person name="Murat C."/>
            <person name="Nolan M."/>
            <person name="Ohm R."/>
            <person name="Pangilinan J."/>
            <person name="Pereira M."/>
            <person name="Perotto S."/>
            <person name="Peter M."/>
            <person name="Riley R."/>
            <person name="Sitrit Y."/>
            <person name="Stielow B."/>
            <person name="Szollosi G."/>
            <person name="Zifcakova L."/>
            <person name="Stursova M."/>
            <person name="Spatafora J.W."/>
            <person name="Tedersoo L."/>
            <person name="Vaario L.-M."/>
            <person name="Yamada A."/>
            <person name="Yan M."/>
            <person name="Wang P."/>
            <person name="Xu J."/>
            <person name="Bruns T."/>
            <person name="Baldrian P."/>
            <person name="Vilgalys R."/>
            <person name="Henrissat B."/>
            <person name="Grigoriev I.V."/>
            <person name="Hibbett D."/>
            <person name="Nagy L.G."/>
            <person name="Martin F.M."/>
        </authorList>
    </citation>
    <scope>NUCLEOTIDE SEQUENCE</scope>
    <source>
        <strain evidence="1">Prilba</strain>
    </source>
</reference>
<accession>A0A9P5TE68</accession>
<dbReference type="EMBL" id="WHVB01000001">
    <property type="protein sequence ID" value="KAF8487474.1"/>
    <property type="molecule type" value="Genomic_DNA"/>
</dbReference>
<reference evidence="1" key="2">
    <citation type="journal article" date="2020" name="Nat. Commun.">
        <title>Large-scale genome sequencing of mycorrhizal fungi provides insights into the early evolution of symbiotic traits.</title>
        <authorList>
            <person name="Miyauchi S."/>
            <person name="Kiss E."/>
            <person name="Kuo A."/>
            <person name="Drula E."/>
            <person name="Kohler A."/>
            <person name="Sanchez-Garcia M."/>
            <person name="Morin E."/>
            <person name="Andreopoulos B."/>
            <person name="Barry K.W."/>
            <person name="Bonito G."/>
            <person name="Buee M."/>
            <person name="Carver A."/>
            <person name="Chen C."/>
            <person name="Cichocki N."/>
            <person name="Clum A."/>
            <person name="Culley D."/>
            <person name="Crous P.W."/>
            <person name="Fauchery L."/>
            <person name="Girlanda M."/>
            <person name="Hayes R.D."/>
            <person name="Keri Z."/>
            <person name="LaButti K."/>
            <person name="Lipzen A."/>
            <person name="Lombard V."/>
            <person name="Magnuson J."/>
            <person name="Maillard F."/>
            <person name="Murat C."/>
            <person name="Nolan M."/>
            <person name="Ohm R.A."/>
            <person name="Pangilinan J."/>
            <person name="Pereira M.F."/>
            <person name="Perotto S."/>
            <person name="Peter M."/>
            <person name="Pfister S."/>
            <person name="Riley R."/>
            <person name="Sitrit Y."/>
            <person name="Stielow J.B."/>
            <person name="Szollosi G."/>
            <person name="Zifcakova L."/>
            <person name="Stursova M."/>
            <person name="Spatafora J.W."/>
            <person name="Tedersoo L."/>
            <person name="Vaario L.M."/>
            <person name="Yamada A."/>
            <person name="Yan M."/>
            <person name="Wang P."/>
            <person name="Xu J."/>
            <person name="Bruns T."/>
            <person name="Baldrian P."/>
            <person name="Vilgalys R."/>
            <person name="Dunand C."/>
            <person name="Henrissat B."/>
            <person name="Grigoriev I.V."/>
            <person name="Hibbett D."/>
            <person name="Nagy L.G."/>
            <person name="Martin F.M."/>
        </authorList>
    </citation>
    <scope>NUCLEOTIDE SEQUENCE</scope>
    <source>
        <strain evidence="1">Prilba</strain>
    </source>
</reference>
<gene>
    <name evidence="1" type="ORF">DFH94DRAFT_706589</name>
</gene>